<keyword evidence="7 12" id="KW-0963">Cytoplasm</keyword>
<dbReference type="PANTHER" id="PTHR43090">
    <property type="entry name" value="1-(5-PHOSPHORIBOSYL)-5-[(5-PHOSPHORIBOSYLAMINO)METHYLIDENEAMINO] IMIDAZOLE-4-CARBOXAMIDE ISOMERASE"/>
    <property type="match status" value="1"/>
</dbReference>
<comment type="pathway">
    <text evidence="3 12 14">Amino-acid biosynthesis; L-histidine biosynthesis; L-histidine from 5-phospho-alpha-D-ribose 1-diphosphate: step 4/9.</text>
</comment>
<comment type="caution">
    <text evidence="15">The sequence shown here is derived from an EMBL/GenBank/DDBJ whole genome shotgun (WGS) entry which is preliminary data.</text>
</comment>
<dbReference type="HAMAP" id="MF_01014">
    <property type="entry name" value="HisA"/>
    <property type="match status" value="1"/>
</dbReference>
<protein>
    <recommendedName>
        <fullName evidence="6 12">1-(5-phosphoribosyl)-5-[(5-phosphoribosylamino)methylideneamino] imidazole-4-carboxamide isomerase</fullName>
        <ecNumber evidence="5 12">5.3.1.16</ecNumber>
    </recommendedName>
    <alternativeName>
        <fullName evidence="11 12">Phosphoribosylformimino-5-aminoimidazole carboxamide ribotide isomerase</fullName>
    </alternativeName>
</protein>
<dbReference type="SUPFAM" id="SSF51366">
    <property type="entry name" value="Ribulose-phoshate binding barrel"/>
    <property type="match status" value="1"/>
</dbReference>
<evidence type="ECO:0000256" key="7">
    <source>
        <dbReference type="ARBA" id="ARBA00022490"/>
    </source>
</evidence>
<accession>A0A084ABC8</accession>
<evidence type="ECO:0000256" key="1">
    <source>
        <dbReference type="ARBA" id="ARBA00000901"/>
    </source>
</evidence>
<evidence type="ECO:0000256" key="9">
    <source>
        <dbReference type="ARBA" id="ARBA00023102"/>
    </source>
</evidence>
<dbReference type="InterPro" id="IPR044524">
    <property type="entry name" value="Isoase_HisA-like"/>
</dbReference>
<keyword evidence="8 12" id="KW-0028">Amino-acid biosynthesis</keyword>
<dbReference type="AlphaFoldDB" id="A0A084ABC8"/>
<dbReference type="RefSeq" id="WP_011835168.1">
    <property type="nucleotide sequence ID" value="NZ_AZSI01000031.1"/>
</dbReference>
<dbReference type="GO" id="GO:0000105">
    <property type="term" value="P:L-histidine biosynthetic process"/>
    <property type="evidence" value="ECO:0007669"/>
    <property type="project" value="UniProtKB-UniRule"/>
</dbReference>
<dbReference type="NCBIfam" id="TIGR00007">
    <property type="entry name" value="1-(5-phosphoribosyl)-5-[(5-phosphoribosylamino)methylideneamino]imidazole-4-carboxamide isomerase"/>
    <property type="match status" value="1"/>
</dbReference>
<dbReference type="InterPro" id="IPR011060">
    <property type="entry name" value="RibuloseP-bd_barrel"/>
</dbReference>
<organism evidence="15 16">
    <name type="scientific">Lactococcus cremoris subsp. cremoris GE214</name>
    <dbReference type="NCBI Taxonomy" id="1415168"/>
    <lineage>
        <taxon>Bacteria</taxon>
        <taxon>Bacillati</taxon>
        <taxon>Bacillota</taxon>
        <taxon>Bacilli</taxon>
        <taxon>Lactobacillales</taxon>
        <taxon>Streptococcaceae</taxon>
        <taxon>Lactococcus</taxon>
        <taxon>Lactococcus cremoris subsp. cremoris</taxon>
    </lineage>
</organism>
<name>A0A084ABC8_LACLC</name>
<evidence type="ECO:0000256" key="3">
    <source>
        <dbReference type="ARBA" id="ARBA00005133"/>
    </source>
</evidence>
<evidence type="ECO:0000256" key="11">
    <source>
        <dbReference type="ARBA" id="ARBA00030547"/>
    </source>
</evidence>
<dbReference type="GO" id="GO:0003949">
    <property type="term" value="F:1-(5-phosphoribosyl)-5-[(5-phosphoribosylamino)methylideneamino]imidazole-4-carboxamide isomerase activity"/>
    <property type="evidence" value="ECO:0007669"/>
    <property type="project" value="UniProtKB-UniRule"/>
</dbReference>
<dbReference type="PATRIC" id="fig|1415168.3.peg.1286"/>
<comment type="similarity">
    <text evidence="4 12 13">Belongs to the HisA/HisF family.</text>
</comment>
<dbReference type="SMR" id="A0A084ABC8"/>
<dbReference type="EC" id="5.3.1.16" evidence="5 12"/>
<dbReference type="FunFam" id="3.20.20.70:FF:000009">
    <property type="entry name" value="1-(5-phosphoribosyl)-5-[(5-phosphoribosylamino)methylideneamino] imidazole-4-carboxamide isomerase"/>
    <property type="match status" value="1"/>
</dbReference>
<evidence type="ECO:0000313" key="15">
    <source>
        <dbReference type="EMBL" id="KEY62607.1"/>
    </source>
</evidence>
<evidence type="ECO:0000256" key="4">
    <source>
        <dbReference type="ARBA" id="ARBA00009667"/>
    </source>
</evidence>
<evidence type="ECO:0000313" key="16">
    <source>
        <dbReference type="Proteomes" id="UP000028401"/>
    </source>
</evidence>
<dbReference type="Gene3D" id="3.20.20.70">
    <property type="entry name" value="Aldolase class I"/>
    <property type="match status" value="1"/>
</dbReference>
<evidence type="ECO:0000256" key="14">
    <source>
        <dbReference type="RuleBase" id="RU003658"/>
    </source>
</evidence>
<keyword evidence="9 12" id="KW-0368">Histidine biosynthesis</keyword>
<evidence type="ECO:0000256" key="6">
    <source>
        <dbReference type="ARBA" id="ARBA00018464"/>
    </source>
</evidence>
<dbReference type="GO" id="GO:0005737">
    <property type="term" value="C:cytoplasm"/>
    <property type="evidence" value="ECO:0007669"/>
    <property type="project" value="UniProtKB-SubCell"/>
</dbReference>
<evidence type="ECO:0000256" key="12">
    <source>
        <dbReference type="HAMAP-Rule" id="MF_01014"/>
    </source>
</evidence>
<comment type="catalytic activity">
    <reaction evidence="1 12 14">
        <text>1-(5-phospho-beta-D-ribosyl)-5-[(5-phospho-beta-D-ribosylamino)methylideneamino]imidazole-4-carboxamide = 5-[(5-phospho-1-deoxy-D-ribulos-1-ylimino)methylamino]-1-(5-phospho-beta-D-ribosyl)imidazole-4-carboxamide</text>
        <dbReference type="Rhea" id="RHEA:15469"/>
        <dbReference type="ChEBI" id="CHEBI:58435"/>
        <dbReference type="ChEBI" id="CHEBI:58525"/>
        <dbReference type="EC" id="5.3.1.16"/>
    </reaction>
</comment>
<dbReference type="InterPro" id="IPR013785">
    <property type="entry name" value="Aldolase_TIM"/>
</dbReference>
<reference evidence="15 16" key="1">
    <citation type="submission" date="2014-06" db="EMBL/GenBank/DDBJ databases">
        <title>Draft genome sequence of the putrescine producing strain Lactococcus lactis subsp cremoris GE214.</title>
        <authorList>
            <person name="Ladero V."/>
            <person name="Linares D.M."/>
            <person name="del Rio B."/>
            <person name="Mayo B."/>
            <person name="Martin M.C."/>
            <person name="Fernandez M."/>
            <person name="Alvarez M.A."/>
        </authorList>
    </citation>
    <scope>NUCLEOTIDE SEQUENCE [LARGE SCALE GENOMIC DNA]</scope>
    <source>
        <strain evidence="15 16">GE214</strain>
    </source>
</reference>
<dbReference type="CDD" id="cd04732">
    <property type="entry name" value="HisA"/>
    <property type="match status" value="1"/>
</dbReference>
<evidence type="ECO:0000256" key="8">
    <source>
        <dbReference type="ARBA" id="ARBA00022605"/>
    </source>
</evidence>
<keyword evidence="10 12" id="KW-0413">Isomerase</keyword>
<evidence type="ECO:0000256" key="10">
    <source>
        <dbReference type="ARBA" id="ARBA00023235"/>
    </source>
</evidence>
<dbReference type="InterPro" id="IPR006062">
    <property type="entry name" value="His_biosynth"/>
</dbReference>
<dbReference type="PANTHER" id="PTHR43090:SF2">
    <property type="entry name" value="1-(5-PHOSPHORIBOSYL)-5-[(5-PHOSPHORIBOSYLAMINO)METHYLIDENEAMINO] IMIDAZOLE-4-CARBOXAMIDE ISOMERASE"/>
    <property type="match status" value="1"/>
</dbReference>
<dbReference type="GO" id="GO:0000162">
    <property type="term" value="P:L-tryptophan biosynthetic process"/>
    <property type="evidence" value="ECO:0007669"/>
    <property type="project" value="TreeGrafter"/>
</dbReference>
<evidence type="ECO:0000256" key="2">
    <source>
        <dbReference type="ARBA" id="ARBA00004496"/>
    </source>
</evidence>
<comment type="subcellular location">
    <subcellularLocation>
        <location evidence="2 12 14">Cytoplasm</location>
    </subcellularLocation>
</comment>
<dbReference type="UniPathway" id="UPA00031">
    <property type="reaction ID" value="UER00009"/>
</dbReference>
<feature type="active site" description="Proton acceptor" evidence="12">
    <location>
        <position position="8"/>
    </location>
</feature>
<sequence>MEIIPAIDLQNGEAVRLYKGDYDKKTVYSKNPLEIAQKFEQMEAKYLHLVDLDGAKLGQTRNLEIVRKIKDQTNLKIEIGGGIRNLDTVSLYLEQIGVERVILGTAAAEKPDFLKELLVKYGLSRIVVGVDIREGFVSTSGWLEKTTLPYLSFLKDLEKIGVKTVIVTDISKDGTLTGPNFELYDEISKETSLDVIVSGGVKDSSDIQRAADSDFYGIIVGKAYYEGKINLEKEFNHANKKNYPLS</sequence>
<feature type="active site" description="Proton donor" evidence="12">
    <location>
        <position position="131"/>
    </location>
</feature>
<evidence type="ECO:0000256" key="13">
    <source>
        <dbReference type="RuleBase" id="RU003657"/>
    </source>
</evidence>
<dbReference type="Pfam" id="PF00977">
    <property type="entry name" value="His_biosynth"/>
    <property type="match status" value="1"/>
</dbReference>
<dbReference type="InterPro" id="IPR023016">
    <property type="entry name" value="HisA/PriA"/>
</dbReference>
<gene>
    <name evidence="12" type="primary">hisA</name>
    <name evidence="15" type="ORF">U725_01204</name>
</gene>
<proteinExistence type="inferred from homology"/>
<dbReference type="EMBL" id="AZSI01000031">
    <property type="protein sequence ID" value="KEY62607.1"/>
    <property type="molecule type" value="Genomic_DNA"/>
</dbReference>
<dbReference type="Proteomes" id="UP000028401">
    <property type="component" value="Unassembled WGS sequence"/>
</dbReference>
<evidence type="ECO:0000256" key="5">
    <source>
        <dbReference type="ARBA" id="ARBA00012550"/>
    </source>
</evidence>
<dbReference type="InterPro" id="IPR006063">
    <property type="entry name" value="HisA_bact_arch"/>
</dbReference>